<feature type="region of interest" description="Disordered" evidence="1">
    <location>
        <begin position="58"/>
        <end position="82"/>
    </location>
</feature>
<evidence type="ECO:0000256" key="1">
    <source>
        <dbReference type="SAM" id="MobiDB-lite"/>
    </source>
</evidence>
<gene>
    <name evidence="2" type="ORF">Dda_9100</name>
</gene>
<name>A0AAD6IR08_DREDA</name>
<dbReference type="AlphaFoldDB" id="A0AAD6IR08"/>
<accession>A0AAD6IR08</accession>
<protein>
    <submittedName>
        <fullName evidence="2">Uncharacterized protein</fullName>
    </submittedName>
</protein>
<evidence type="ECO:0000313" key="2">
    <source>
        <dbReference type="EMBL" id="KAJ6256264.1"/>
    </source>
</evidence>
<comment type="caution">
    <text evidence="2">The sequence shown here is derived from an EMBL/GenBank/DDBJ whole genome shotgun (WGS) entry which is preliminary data.</text>
</comment>
<keyword evidence="3" id="KW-1185">Reference proteome</keyword>
<sequence length="82" mass="9416">MKPYCGLSPDLLSAAFHASKMWTLRALPEVIYYRLQRTGPPPFFRTWEVSSTINVYDKRASRTSERATPPPHPNKKSSYITT</sequence>
<dbReference type="EMBL" id="JAQGDS010000014">
    <property type="protein sequence ID" value="KAJ6256264.1"/>
    <property type="molecule type" value="Genomic_DNA"/>
</dbReference>
<dbReference type="Proteomes" id="UP001221413">
    <property type="component" value="Unassembled WGS sequence"/>
</dbReference>
<proteinExistence type="predicted"/>
<evidence type="ECO:0000313" key="3">
    <source>
        <dbReference type="Proteomes" id="UP001221413"/>
    </source>
</evidence>
<organism evidence="2 3">
    <name type="scientific">Drechslerella dactyloides</name>
    <name type="common">Nematode-trapping fungus</name>
    <name type="synonym">Arthrobotrys dactyloides</name>
    <dbReference type="NCBI Taxonomy" id="74499"/>
    <lineage>
        <taxon>Eukaryota</taxon>
        <taxon>Fungi</taxon>
        <taxon>Dikarya</taxon>
        <taxon>Ascomycota</taxon>
        <taxon>Pezizomycotina</taxon>
        <taxon>Orbiliomycetes</taxon>
        <taxon>Orbiliales</taxon>
        <taxon>Orbiliaceae</taxon>
        <taxon>Drechslerella</taxon>
    </lineage>
</organism>
<reference evidence="2" key="1">
    <citation type="submission" date="2023-01" db="EMBL/GenBank/DDBJ databases">
        <title>The chitinases involved in constricting ring structure development in the nematode-trapping fungus Drechslerella dactyloides.</title>
        <authorList>
            <person name="Wang R."/>
            <person name="Zhang L."/>
            <person name="Tang P."/>
            <person name="Li S."/>
            <person name="Liang L."/>
        </authorList>
    </citation>
    <scope>NUCLEOTIDE SEQUENCE</scope>
    <source>
        <strain evidence="2">YMF1.00031</strain>
    </source>
</reference>